<dbReference type="Proteomes" id="UP001447842">
    <property type="component" value="Chromosome"/>
</dbReference>
<dbReference type="PANTHER" id="PTHR11076">
    <property type="entry name" value="DNA REPAIR POLYMERASE UMUC / TRANSFERASE FAMILY MEMBER"/>
    <property type="match status" value="1"/>
</dbReference>
<dbReference type="Pfam" id="PF00817">
    <property type="entry name" value="IMS"/>
    <property type="match status" value="1"/>
</dbReference>
<dbReference type="Gene3D" id="1.10.150.20">
    <property type="entry name" value="5' to 3' exonuclease, C-terminal subdomain"/>
    <property type="match status" value="1"/>
</dbReference>
<dbReference type="Gene3D" id="3.40.1170.60">
    <property type="match status" value="2"/>
</dbReference>
<dbReference type="InterPro" id="IPR022880">
    <property type="entry name" value="DNApol_IV"/>
</dbReference>
<name>A0ABZ3H760_9BACT</name>
<proteinExistence type="inferred from homology"/>
<dbReference type="EC" id="2.7.7.7" evidence="5"/>
<evidence type="ECO:0000256" key="3">
    <source>
        <dbReference type="ARBA" id="ARBA00022932"/>
    </source>
</evidence>
<dbReference type="EMBL" id="CP147920">
    <property type="protein sequence ID" value="XAU14372.1"/>
    <property type="molecule type" value="Genomic_DNA"/>
</dbReference>
<dbReference type="InterPro" id="IPR043502">
    <property type="entry name" value="DNA/RNA_pol_sf"/>
</dbReference>
<accession>A0ABZ3H760</accession>
<evidence type="ECO:0000313" key="6">
    <source>
        <dbReference type="Proteomes" id="UP001447842"/>
    </source>
</evidence>
<keyword evidence="2" id="KW-0515">Mutator protein</keyword>
<sequence length="425" mass="48558">MILHLDLDSFFVSAERTRNPDLVGKPVIVGGRGDPFIFDAKPAKEKKLIQLNQGAFVPTLFHAEHDASNYFFDAGRIRGIVTTASYEARACGVKTAMTIREALQLCPRAILVPPDHLLYHTLSHEMMEMLAKEIPLVEQYSIDELFGDVTGWVEERDMPDFIRYLQEKVTKELLLPVSIGASNAKWIAKLATSTVKPYGLRVVYDDEIDDFTRDVPVGEFPGVGRAFGKKLARYGITTVGEAVASPHLFASWGRHGRDLYARMSGRDGEGINPRRSRKGIGMSRSMDRPIRARDEFYRRVRVMVRHWTHTIARLGVNPTTFYFSIGYEGRLRSKKQYTVYRFFNERFITAFALEKFRELDCYPNAAVTYIAMSATKFLHHDPKAVDMFTLEEDRKMQRLDGAVMKMRERYGMDIVRRAAEMGSKT</sequence>
<dbReference type="RefSeq" id="WP_345972110.1">
    <property type="nucleotide sequence ID" value="NZ_CP147920.1"/>
</dbReference>
<dbReference type="CDD" id="cd03586">
    <property type="entry name" value="PolY_Pol_IV_kappa"/>
    <property type="match status" value="1"/>
</dbReference>
<reference evidence="5 6" key="1">
    <citation type="submission" date="2024-03" db="EMBL/GenBank/DDBJ databases">
        <title>Sulfurimonas sp. HSL3-1.</title>
        <authorList>
            <person name="Wang S."/>
        </authorList>
    </citation>
    <scope>NUCLEOTIDE SEQUENCE [LARGE SCALE GENOMIC DNA]</scope>
    <source>
        <strain evidence="5 6">HSL3-1</strain>
    </source>
</reference>
<organism evidence="5 6">
    <name type="scientific">Sulfurimonas diazotrophicus</name>
    <dbReference type="NCBI Taxonomy" id="3131939"/>
    <lineage>
        <taxon>Bacteria</taxon>
        <taxon>Pseudomonadati</taxon>
        <taxon>Campylobacterota</taxon>
        <taxon>Epsilonproteobacteria</taxon>
        <taxon>Campylobacterales</taxon>
        <taxon>Sulfurimonadaceae</taxon>
        <taxon>Sulfurimonas</taxon>
    </lineage>
</organism>
<gene>
    <name evidence="5" type="ORF">WCY31_08920</name>
</gene>
<dbReference type="PANTHER" id="PTHR11076:SF33">
    <property type="entry name" value="DNA POLYMERASE KAPPA"/>
    <property type="match status" value="1"/>
</dbReference>
<keyword evidence="5" id="KW-0808">Transferase</keyword>
<dbReference type="GO" id="GO:0003887">
    <property type="term" value="F:DNA-directed DNA polymerase activity"/>
    <property type="evidence" value="ECO:0007669"/>
    <property type="project" value="UniProtKB-EC"/>
</dbReference>
<dbReference type="PROSITE" id="PS50173">
    <property type="entry name" value="UMUC"/>
    <property type="match status" value="1"/>
</dbReference>
<evidence type="ECO:0000313" key="5">
    <source>
        <dbReference type="EMBL" id="XAU14372.1"/>
    </source>
</evidence>
<protein>
    <submittedName>
        <fullName evidence="5">DNA polymerase IV</fullName>
        <ecNumber evidence="5">2.7.7.7</ecNumber>
    </submittedName>
</protein>
<keyword evidence="3" id="KW-0239">DNA-directed DNA polymerase</keyword>
<keyword evidence="6" id="KW-1185">Reference proteome</keyword>
<dbReference type="Gene3D" id="3.30.70.270">
    <property type="match status" value="1"/>
</dbReference>
<evidence type="ECO:0000259" key="4">
    <source>
        <dbReference type="PROSITE" id="PS50173"/>
    </source>
</evidence>
<dbReference type="InterPro" id="IPR043128">
    <property type="entry name" value="Rev_trsase/Diguanyl_cyclase"/>
</dbReference>
<comment type="similarity">
    <text evidence="1">Belongs to the DNA polymerase type-Y family.</text>
</comment>
<dbReference type="InterPro" id="IPR001126">
    <property type="entry name" value="UmuC"/>
</dbReference>
<feature type="domain" description="UmuC" evidence="4">
    <location>
        <begin position="2"/>
        <end position="224"/>
    </location>
</feature>
<evidence type="ECO:0000256" key="2">
    <source>
        <dbReference type="ARBA" id="ARBA00022457"/>
    </source>
</evidence>
<keyword evidence="5" id="KW-0548">Nucleotidyltransferase</keyword>
<evidence type="ECO:0000256" key="1">
    <source>
        <dbReference type="ARBA" id="ARBA00010945"/>
    </source>
</evidence>
<dbReference type="SUPFAM" id="SSF56672">
    <property type="entry name" value="DNA/RNA polymerases"/>
    <property type="match status" value="1"/>
</dbReference>
<dbReference type="InterPro" id="IPR050116">
    <property type="entry name" value="DNA_polymerase-Y"/>
</dbReference>